<protein>
    <submittedName>
        <fullName evidence="1">Uncharacterized protein</fullName>
    </submittedName>
</protein>
<reference evidence="1 2" key="1">
    <citation type="submission" date="2019-03" db="EMBL/GenBank/DDBJ databases">
        <title>First draft genome of Liparis tanakae, snailfish: a comprehensive survey of snailfish specific genes.</title>
        <authorList>
            <person name="Kim W."/>
            <person name="Song I."/>
            <person name="Jeong J.-H."/>
            <person name="Kim D."/>
            <person name="Kim S."/>
            <person name="Ryu S."/>
            <person name="Song J.Y."/>
            <person name="Lee S.K."/>
        </authorList>
    </citation>
    <scope>NUCLEOTIDE SEQUENCE [LARGE SCALE GENOMIC DNA]</scope>
    <source>
        <tissue evidence="1">Muscle</tissue>
    </source>
</reference>
<gene>
    <name evidence="1" type="ORF">EYF80_064832</name>
</gene>
<proteinExistence type="predicted"/>
<evidence type="ECO:0000313" key="2">
    <source>
        <dbReference type="Proteomes" id="UP000314294"/>
    </source>
</evidence>
<accession>A0A4Z2E8F1</accession>
<name>A0A4Z2E8F1_9TELE</name>
<keyword evidence="2" id="KW-1185">Reference proteome</keyword>
<sequence>MERELEETRPSVSFSTGASRGEKTLLMFTSKKNPARRLRAIRAPMSTSSGVADVYLEECERL</sequence>
<dbReference type="Proteomes" id="UP000314294">
    <property type="component" value="Unassembled WGS sequence"/>
</dbReference>
<organism evidence="1 2">
    <name type="scientific">Liparis tanakae</name>
    <name type="common">Tanaka's snailfish</name>
    <dbReference type="NCBI Taxonomy" id="230148"/>
    <lineage>
        <taxon>Eukaryota</taxon>
        <taxon>Metazoa</taxon>
        <taxon>Chordata</taxon>
        <taxon>Craniata</taxon>
        <taxon>Vertebrata</taxon>
        <taxon>Euteleostomi</taxon>
        <taxon>Actinopterygii</taxon>
        <taxon>Neopterygii</taxon>
        <taxon>Teleostei</taxon>
        <taxon>Neoteleostei</taxon>
        <taxon>Acanthomorphata</taxon>
        <taxon>Eupercaria</taxon>
        <taxon>Perciformes</taxon>
        <taxon>Cottioidei</taxon>
        <taxon>Cottales</taxon>
        <taxon>Liparidae</taxon>
        <taxon>Liparis</taxon>
    </lineage>
</organism>
<dbReference type="EMBL" id="SRLO01013606">
    <property type="protein sequence ID" value="TNN25041.1"/>
    <property type="molecule type" value="Genomic_DNA"/>
</dbReference>
<dbReference type="AlphaFoldDB" id="A0A4Z2E8F1"/>
<comment type="caution">
    <text evidence="1">The sequence shown here is derived from an EMBL/GenBank/DDBJ whole genome shotgun (WGS) entry which is preliminary data.</text>
</comment>
<evidence type="ECO:0000313" key="1">
    <source>
        <dbReference type="EMBL" id="TNN25041.1"/>
    </source>
</evidence>